<gene>
    <name evidence="2" type="ORF">AB2L27_19010</name>
</gene>
<reference evidence="2 3" key="1">
    <citation type="submission" date="2024-07" db="EMBL/GenBank/DDBJ databases">
        <authorList>
            <person name="Thanompreechachai J."/>
            <person name="Duangmal K."/>
        </authorList>
    </citation>
    <scope>NUCLEOTIDE SEQUENCE [LARGE SCALE GENOMIC DNA]</scope>
    <source>
        <strain evidence="2 3">LSe6-4</strain>
    </source>
</reference>
<organism evidence="2 3">
    <name type="scientific">Kineococcus halophytocola</name>
    <dbReference type="NCBI Taxonomy" id="3234027"/>
    <lineage>
        <taxon>Bacteria</taxon>
        <taxon>Bacillati</taxon>
        <taxon>Actinomycetota</taxon>
        <taxon>Actinomycetes</taxon>
        <taxon>Kineosporiales</taxon>
        <taxon>Kineosporiaceae</taxon>
        <taxon>Kineococcus</taxon>
    </lineage>
</organism>
<evidence type="ECO:0000313" key="2">
    <source>
        <dbReference type="EMBL" id="MEZ0166849.1"/>
    </source>
</evidence>
<protein>
    <submittedName>
        <fullName evidence="2">Uncharacterized protein</fullName>
    </submittedName>
</protein>
<evidence type="ECO:0000256" key="1">
    <source>
        <dbReference type="SAM" id="MobiDB-lite"/>
    </source>
</evidence>
<comment type="caution">
    <text evidence="2">The sequence shown here is derived from an EMBL/GenBank/DDBJ whole genome shotgun (WGS) entry which is preliminary data.</text>
</comment>
<feature type="region of interest" description="Disordered" evidence="1">
    <location>
        <begin position="28"/>
        <end position="53"/>
    </location>
</feature>
<accession>A0ABV4H6X0</accession>
<dbReference type="EMBL" id="JBGFTU010000030">
    <property type="protein sequence ID" value="MEZ0166849.1"/>
    <property type="molecule type" value="Genomic_DNA"/>
</dbReference>
<evidence type="ECO:0000313" key="3">
    <source>
        <dbReference type="Proteomes" id="UP001565927"/>
    </source>
</evidence>
<name>A0ABV4H6X0_9ACTN</name>
<sequence>MRELLAAEPHVDRFTLIRLAVQRVEQLRPHDDERARTATRPGHLGGRPRAEPASTELDVLSAHIEYAPAFPGRWHGEDLRVDGGAVEEPHHHQGVALILALRTPRGDAPR</sequence>
<proteinExistence type="predicted"/>
<dbReference type="Proteomes" id="UP001565927">
    <property type="component" value="Unassembled WGS sequence"/>
</dbReference>
<keyword evidence="3" id="KW-1185">Reference proteome</keyword>